<accession>A0A1C6RWJ9</accession>
<dbReference type="EMBL" id="FMHT01000003">
    <property type="protein sequence ID" value="SCL21514.1"/>
    <property type="molecule type" value="Genomic_DNA"/>
</dbReference>
<reference evidence="1 2" key="1">
    <citation type="submission" date="2016-06" db="EMBL/GenBank/DDBJ databases">
        <authorList>
            <person name="Kjaerup R.B."/>
            <person name="Dalgaard T.S."/>
            <person name="Juul-Madsen H.R."/>
        </authorList>
    </citation>
    <scope>NUCLEOTIDE SEQUENCE [LARGE SCALE GENOMIC DNA]</scope>
    <source>
        <strain evidence="1 2">DSM 43818</strain>
    </source>
</reference>
<dbReference type="AlphaFoldDB" id="A0A1C6RWJ9"/>
<name>A0A1C6RWJ9_9ACTN</name>
<organism evidence="1 2">
    <name type="scientific">Micromonospora nigra</name>
    <dbReference type="NCBI Taxonomy" id="145857"/>
    <lineage>
        <taxon>Bacteria</taxon>
        <taxon>Bacillati</taxon>
        <taxon>Actinomycetota</taxon>
        <taxon>Actinomycetes</taxon>
        <taxon>Micromonosporales</taxon>
        <taxon>Micromonosporaceae</taxon>
        <taxon>Micromonospora</taxon>
    </lineage>
</organism>
<gene>
    <name evidence="1" type="ORF">GA0070616_2321</name>
</gene>
<proteinExistence type="predicted"/>
<dbReference type="STRING" id="145857.GA0070616_2321"/>
<evidence type="ECO:0000313" key="1">
    <source>
        <dbReference type="EMBL" id="SCL21514.1"/>
    </source>
</evidence>
<sequence>MSTTPTTGALLLPIGEFFGTFHPVAGSTERYHRVRLGPEVWELDDQRFTLWALAHGSTDRPADAPWTAHAACAAAAAQLPGVDAGSLLQGLLTEGLAVEVADDDAVEFARRHRLGTRMLGLGNSADEPWLWSIGFYDHPFVTVTRTVYDLWERGPSGESLWTMCQSLAEEERQAGGTDADLVDSQRLLAAFLRAAHPLLAASVVYLEPKP</sequence>
<dbReference type="Proteomes" id="UP000199699">
    <property type="component" value="Unassembled WGS sequence"/>
</dbReference>
<dbReference type="RefSeq" id="WP_245712726.1">
    <property type="nucleotide sequence ID" value="NZ_FMHT01000003.1"/>
</dbReference>
<evidence type="ECO:0000313" key="2">
    <source>
        <dbReference type="Proteomes" id="UP000199699"/>
    </source>
</evidence>
<keyword evidence="2" id="KW-1185">Reference proteome</keyword>
<protein>
    <submittedName>
        <fullName evidence="1">Uncharacterized protein</fullName>
    </submittedName>
</protein>